<evidence type="ECO:0000256" key="1">
    <source>
        <dbReference type="ARBA" id="ARBA00022723"/>
    </source>
</evidence>
<dbReference type="InterPro" id="IPR032466">
    <property type="entry name" value="Metal_Hydrolase"/>
</dbReference>
<comment type="cofactor">
    <cofactor evidence="4">
        <name>a divalent metal cation</name>
        <dbReference type="ChEBI" id="CHEBI:60240"/>
    </cofactor>
    <text evidence="4">Binds 2 divalent metal cations per subunit.</text>
</comment>
<evidence type="ECO:0000313" key="7">
    <source>
        <dbReference type="Proteomes" id="UP000654108"/>
    </source>
</evidence>
<dbReference type="GO" id="GO:0008270">
    <property type="term" value="F:zinc ion binding"/>
    <property type="evidence" value="ECO:0007669"/>
    <property type="project" value="InterPro"/>
</dbReference>
<feature type="binding site" description="via carbamate group" evidence="4">
    <location>
        <position position="137"/>
    </location>
    <ligand>
        <name>Zn(2+)</name>
        <dbReference type="ChEBI" id="CHEBI:29105"/>
        <label>1</label>
    </ligand>
</feature>
<dbReference type="SUPFAM" id="SSF51556">
    <property type="entry name" value="Metallo-dependent hydrolases"/>
    <property type="match status" value="1"/>
</dbReference>
<dbReference type="PANTHER" id="PTHR10819">
    <property type="entry name" value="PHOSPHOTRIESTERASE-RELATED"/>
    <property type="match status" value="1"/>
</dbReference>
<name>A0A927IS84_9HYPH</name>
<keyword evidence="7" id="KW-1185">Reference proteome</keyword>
<evidence type="ECO:0000256" key="3">
    <source>
        <dbReference type="PIRSR" id="PIRSR601559-50"/>
    </source>
</evidence>
<dbReference type="EMBL" id="JACYFU010000001">
    <property type="protein sequence ID" value="MBD8064488.1"/>
    <property type="molecule type" value="Genomic_DNA"/>
</dbReference>
<feature type="binding site" evidence="4">
    <location>
        <position position="252"/>
    </location>
    <ligand>
        <name>Zn(2+)</name>
        <dbReference type="ChEBI" id="CHEBI:29105"/>
        <label>1</label>
    </ligand>
</feature>
<sequence>MKQLITTLGPLKREELGLILPHEHIFVDLRTPDQPGYAEADIDDVVRLMAPQIEAIKAQGVTALVECSTGGVGRRADADLAVSQATGLPIVVPTGNYREPWIPDWVRDASESQVERWMLEELTGEIEGTGVQAGWIKISAGDDGITPLEARILRAAARAAAQTGAIIGSHTIKGRVVLDQLEIIENEGGSSSRFISIHTQEEKDFGLHREVFARGAWLEFDHIGRVPDEEVVALVLRALDAGQGERLLLSHDRGWYDPAQPGGGRPQPYTHLVASFLPALRQAGVDEPTITRLTHDNPFEAFARPVSS</sequence>
<dbReference type="PROSITE" id="PS51347">
    <property type="entry name" value="PHOSPHOTRIESTERASE_2"/>
    <property type="match status" value="1"/>
</dbReference>
<feature type="binding site" evidence="4">
    <location>
        <position position="198"/>
    </location>
    <ligand>
        <name>Zn(2+)</name>
        <dbReference type="ChEBI" id="CHEBI:29105"/>
        <label>2</label>
    </ligand>
</feature>
<reference evidence="6" key="1">
    <citation type="submission" date="2020-09" db="EMBL/GenBank/DDBJ databases">
        <title>Genome seq and assembly of Devosia sp.</title>
        <authorList>
            <person name="Chhetri G."/>
        </authorList>
    </citation>
    <scope>NUCLEOTIDE SEQUENCE</scope>
    <source>
        <strain evidence="6">PTR5</strain>
    </source>
</reference>
<dbReference type="GO" id="GO:0016787">
    <property type="term" value="F:hydrolase activity"/>
    <property type="evidence" value="ECO:0007669"/>
    <property type="project" value="UniProtKB-KW"/>
</dbReference>
<dbReference type="Gene3D" id="3.20.20.140">
    <property type="entry name" value="Metal-dependent hydrolases"/>
    <property type="match status" value="1"/>
</dbReference>
<keyword evidence="1 4" id="KW-0479">Metal-binding</keyword>
<proteinExistence type="inferred from homology"/>
<gene>
    <name evidence="6" type="ORF">IC608_03245</name>
</gene>
<feature type="binding site" evidence="4">
    <location>
        <position position="22"/>
    </location>
    <ligand>
        <name>Zn(2+)</name>
        <dbReference type="ChEBI" id="CHEBI:29105"/>
        <label>1</label>
    </ligand>
</feature>
<feature type="binding site" evidence="4">
    <location>
        <position position="24"/>
    </location>
    <ligand>
        <name>Zn(2+)</name>
        <dbReference type="ChEBI" id="CHEBI:29105"/>
        <label>1</label>
    </ligand>
</feature>
<accession>A0A927IS84</accession>
<evidence type="ECO:0000313" key="6">
    <source>
        <dbReference type="EMBL" id="MBD8064488.1"/>
    </source>
</evidence>
<dbReference type="RefSeq" id="WP_191772580.1">
    <property type="nucleotide sequence ID" value="NZ_JACYFU010000001.1"/>
</dbReference>
<dbReference type="Pfam" id="PF02126">
    <property type="entry name" value="PTE"/>
    <property type="match status" value="1"/>
</dbReference>
<feature type="modified residue" description="N6-carboxylysine" evidence="3 5">
    <location>
        <position position="137"/>
    </location>
</feature>
<dbReference type="PANTHER" id="PTHR10819:SF3">
    <property type="entry name" value="PHOSPHOTRIESTERASE-RELATED PROTEIN"/>
    <property type="match status" value="1"/>
</dbReference>
<feature type="binding site" description="via carbamate group" evidence="4">
    <location>
        <position position="137"/>
    </location>
    <ligand>
        <name>Zn(2+)</name>
        <dbReference type="ChEBI" id="CHEBI:29105"/>
        <label>2</label>
    </ligand>
</feature>
<dbReference type="InterPro" id="IPR001559">
    <property type="entry name" value="Phosphotriesterase"/>
</dbReference>
<keyword evidence="2" id="KW-0378">Hydrolase</keyword>
<protein>
    <submittedName>
        <fullName evidence="6">Esterase</fullName>
    </submittedName>
</protein>
<dbReference type="AlphaFoldDB" id="A0A927IS84"/>
<comment type="similarity">
    <text evidence="5">Belongs to the metallo-dependent hydrolases superfamily. Phosphotriesterase family.</text>
</comment>
<dbReference type="Proteomes" id="UP000654108">
    <property type="component" value="Unassembled WGS sequence"/>
</dbReference>
<comment type="caution">
    <text evidence="6">The sequence shown here is derived from an EMBL/GenBank/DDBJ whole genome shotgun (WGS) entry which is preliminary data.</text>
</comment>
<evidence type="ECO:0000256" key="4">
    <source>
        <dbReference type="PIRSR" id="PIRSR601559-51"/>
    </source>
</evidence>
<organism evidence="6 7">
    <name type="scientific">Devosia oryzisoli</name>
    <dbReference type="NCBI Taxonomy" id="2774138"/>
    <lineage>
        <taxon>Bacteria</taxon>
        <taxon>Pseudomonadati</taxon>
        <taxon>Pseudomonadota</taxon>
        <taxon>Alphaproteobacteria</taxon>
        <taxon>Hyphomicrobiales</taxon>
        <taxon>Devosiaceae</taxon>
        <taxon>Devosia</taxon>
    </lineage>
</organism>
<evidence type="ECO:0000256" key="5">
    <source>
        <dbReference type="PROSITE-ProRule" id="PRU00679"/>
    </source>
</evidence>
<evidence type="ECO:0000256" key="2">
    <source>
        <dbReference type="ARBA" id="ARBA00022801"/>
    </source>
</evidence>
<feature type="binding site" evidence="4">
    <location>
        <position position="170"/>
    </location>
    <ligand>
        <name>Zn(2+)</name>
        <dbReference type="ChEBI" id="CHEBI:29105"/>
        <label>2</label>
    </ligand>
</feature>